<dbReference type="Gene3D" id="3.40.50.150">
    <property type="entry name" value="Vaccinia Virus protein VP39"/>
    <property type="match status" value="1"/>
</dbReference>
<organism evidence="3 4">
    <name type="scientific">Chara braunii</name>
    <name type="common">Braun's stonewort</name>
    <dbReference type="NCBI Taxonomy" id="69332"/>
    <lineage>
        <taxon>Eukaryota</taxon>
        <taxon>Viridiplantae</taxon>
        <taxon>Streptophyta</taxon>
        <taxon>Charophyceae</taxon>
        <taxon>Charales</taxon>
        <taxon>Characeae</taxon>
        <taxon>Chara</taxon>
    </lineage>
</organism>
<evidence type="ECO:0000256" key="1">
    <source>
        <dbReference type="SAM" id="Phobius"/>
    </source>
</evidence>
<accession>A0A388JV26</accession>
<dbReference type="NCBIfam" id="TIGR01444">
    <property type="entry name" value="fkbM_fam"/>
    <property type="match status" value="1"/>
</dbReference>
<feature type="domain" description="Methyltransferase FkbM" evidence="2">
    <location>
        <begin position="209"/>
        <end position="376"/>
    </location>
</feature>
<dbReference type="InterPro" id="IPR006342">
    <property type="entry name" value="FkbM_mtfrase"/>
</dbReference>
<evidence type="ECO:0000313" key="3">
    <source>
        <dbReference type="EMBL" id="GBG61651.1"/>
    </source>
</evidence>
<sequence length="398" mass="44728">MKLARSAVSVPRLTGMKINLIILACILLFGGYYMFAVLFDGGGNPRFLLDNLCGTRTRSQQTDDSPVQNGSKDELGRDMYALLSNEQRNLLRRSQACARQRELCGMNAKEVGQLILAPHDCKAAGRRFFYKNGWRTWEELQPLVTAEKGRQPHVCVVGCFANEVPCLQEPCLLQFFLRPGASDIRVLEQLYEKTEYSFVSEYNLMRILDAGGNIGMASMIFANLFPNATIIAIEPAGTNYEMLKMNVGPYPNVHPINAALWNTVTRVNVGNPGLGNEWGTMVWQSKEGVPALTVDLIQDLFNIDHFDFTKIDIEGAEKEVFTVSEENPMTWLRKIPLVMVEMHDWMKAGSSAPVLQVFGSGEIGVGGEKMQFKQIRDYGMWKAWENSGLVEDIRRKQP</sequence>
<keyword evidence="1" id="KW-0472">Membrane</keyword>
<dbReference type="SUPFAM" id="SSF53335">
    <property type="entry name" value="S-adenosyl-L-methionine-dependent methyltransferases"/>
    <property type="match status" value="1"/>
</dbReference>
<dbReference type="OMA" id="ASMIFAN"/>
<evidence type="ECO:0000313" key="4">
    <source>
        <dbReference type="Proteomes" id="UP000265515"/>
    </source>
</evidence>
<gene>
    <name evidence="3" type="ORF">CBR_g22447</name>
</gene>
<feature type="transmembrane region" description="Helical" evidence="1">
    <location>
        <begin position="20"/>
        <end position="39"/>
    </location>
</feature>
<reference evidence="3 4" key="1">
    <citation type="journal article" date="2018" name="Cell">
        <title>The Chara Genome: Secondary Complexity and Implications for Plant Terrestrialization.</title>
        <authorList>
            <person name="Nishiyama T."/>
            <person name="Sakayama H."/>
            <person name="Vries J.D."/>
            <person name="Buschmann H."/>
            <person name="Saint-Marcoux D."/>
            <person name="Ullrich K.K."/>
            <person name="Haas F.B."/>
            <person name="Vanderstraeten L."/>
            <person name="Becker D."/>
            <person name="Lang D."/>
            <person name="Vosolsobe S."/>
            <person name="Rombauts S."/>
            <person name="Wilhelmsson P.K.I."/>
            <person name="Janitza P."/>
            <person name="Kern R."/>
            <person name="Heyl A."/>
            <person name="Rumpler F."/>
            <person name="Villalobos L.I.A.C."/>
            <person name="Clay J.M."/>
            <person name="Skokan R."/>
            <person name="Toyoda A."/>
            <person name="Suzuki Y."/>
            <person name="Kagoshima H."/>
            <person name="Schijlen E."/>
            <person name="Tajeshwar N."/>
            <person name="Catarino B."/>
            <person name="Hetherington A.J."/>
            <person name="Saltykova A."/>
            <person name="Bonnot C."/>
            <person name="Breuninger H."/>
            <person name="Symeonidi A."/>
            <person name="Radhakrishnan G.V."/>
            <person name="Van Nieuwerburgh F."/>
            <person name="Deforce D."/>
            <person name="Chang C."/>
            <person name="Karol K.G."/>
            <person name="Hedrich R."/>
            <person name="Ulvskov P."/>
            <person name="Glockner G."/>
            <person name="Delwiche C.F."/>
            <person name="Petrasek J."/>
            <person name="Van de Peer Y."/>
            <person name="Friml J."/>
            <person name="Beilby M."/>
            <person name="Dolan L."/>
            <person name="Kohara Y."/>
            <person name="Sugano S."/>
            <person name="Fujiyama A."/>
            <person name="Delaux P.-M."/>
            <person name="Quint M."/>
            <person name="TheiBen G."/>
            <person name="Hagemann M."/>
            <person name="Harholt J."/>
            <person name="Dunand C."/>
            <person name="Zachgo S."/>
            <person name="Langdale J."/>
            <person name="Maumus F."/>
            <person name="Straeten D.V.D."/>
            <person name="Gould S.B."/>
            <person name="Rensing S.A."/>
        </authorList>
    </citation>
    <scope>NUCLEOTIDE SEQUENCE [LARGE SCALE GENOMIC DNA]</scope>
    <source>
        <strain evidence="3 4">S276</strain>
    </source>
</reference>
<dbReference type="Pfam" id="PF05050">
    <property type="entry name" value="Methyltransf_21"/>
    <property type="match status" value="1"/>
</dbReference>
<keyword evidence="4" id="KW-1185">Reference proteome</keyword>
<protein>
    <recommendedName>
        <fullName evidence="2">Methyltransferase FkbM domain-containing protein</fullName>
    </recommendedName>
</protein>
<evidence type="ECO:0000259" key="2">
    <source>
        <dbReference type="Pfam" id="PF05050"/>
    </source>
</evidence>
<comment type="caution">
    <text evidence="3">The sequence shown here is derived from an EMBL/GenBank/DDBJ whole genome shotgun (WGS) entry which is preliminary data.</text>
</comment>
<keyword evidence="1" id="KW-1133">Transmembrane helix</keyword>
<dbReference type="PANTHER" id="PTHR34203:SF13">
    <property type="entry name" value="EXPRESSED PROTEIN"/>
    <property type="match status" value="1"/>
</dbReference>
<keyword evidence="1" id="KW-0812">Transmembrane</keyword>
<dbReference type="Gramene" id="GBG61651">
    <property type="protein sequence ID" value="GBG61651"/>
    <property type="gene ID" value="CBR_g22447"/>
</dbReference>
<dbReference type="InterPro" id="IPR052514">
    <property type="entry name" value="SAM-dependent_MTase"/>
</dbReference>
<proteinExistence type="predicted"/>
<dbReference type="OrthoDB" id="2012523at2759"/>
<dbReference type="EMBL" id="BFEA01000021">
    <property type="protein sequence ID" value="GBG61651.1"/>
    <property type="molecule type" value="Genomic_DNA"/>
</dbReference>
<dbReference type="PANTHER" id="PTHR34203">
    <property type="entry name" value="METHYLTRANSFERASE, FKBM FAMILY PROTEIN"/>
    <property type="match status" value="1"/>
</dbReference>
<name>A0A388JV26_CHABU</name>
<dbReference type="AlphaFoldDB" id="A0A388JV26"/>
<dbReference type="Proteomes" id="UP000265515">
    <property type="component" value="Unassembled WGS sequence"/>
</dbReference>
<dbReference type="InterPro" id="IPR029063">
    <property type="entry name" value="SAM-dependent_MTases_sf"/>
</dbReference>